<feature type="transmembrane region" description="Helical" evidence="1">
    <location>
        <begin position="267"/>
        <end position="286"/>
    </location>
</feature>
<feature type="transmembrane region" description="Helical" evidence="1">
    <location>
        <begin position="170"/>
        <end position="190"/>
    </location>
</feature>
<feature type="transmembrane region" description="Helical" evidence="1">
    <location>
        <begin position="115"/>
        <end position="134"/>
    </location>
</feature>
<evidence type="ECO:0000313" key="3">
    <source>
        <dbReference type="EMBL" id="QNN79620.1"/>
    </source>
</evidence>
<feature type="transmembrane region" description="Helical" evidence="1">
    <location>
        <begin position="61"/>
        <end position="80"/>
    </location>
</feature>
<protein>
    <submittedName>
        <fullName evidence="3">EamA/RhaT family transporter</fullName>
    </submittedName>
</protein>
<dbReference type="InterPro" id="IPR000620">
    <property type="entry name" value="EamA_dom"/>
</dbReference>
<keyword evidence="1" id="KW-1133">Transmembrane helix</keyword>
<dbReference type="GO" id="GO:0016020">
    <property type="term" value="C:membrane"/>
    <property type="evidence" value="ECO:0007669"/>
    <property type="project" value="InterPro"/>
</dbReference>
<reference evidence="3 4" key="1">
    <citation type="submission" date="2020-08" db="EMBL/GenBank/DDBJ databases">
        <title>Streptomycin Non-resistant strain, P. mexicana.</title>
        <authorList>
            <person name="Ganesh-Kumar S."/>
            <person name="Zhe T."/>
            <person name="Yu Z."/>
            <person name="Min Y."/>
        </authorList>
    </citation>
    <scope>NUCLEOTIDE SEQUENCE [LARGE SCALE GENOMIC DNA]</scope>
    <source>
        <strain evidence="3 4">GTZY2</strain>
    </source>
</reference>
<dbReference type="Proteomes" id="UP000515838">
    <property type="component" value="Chromosome"/>
</dbReference>
<keyword evidence="1" id="KW-0812">Transmembrane</keyword>
<feature type="transmembrane region" description="Helical" evidence="1">
    <location>
        <begin position="34"/>
        <end position="55"/>
    </location>
</feature>
<keyword evidence="1" id="KW-0472">Membrane</keyword>
<evidence type="ECO:0000259" key="2">
    <source>
        <dbReference type="Pfam" id="PF00892"/>
    </source>
</evidence>
<feature type="transmembrane region" description="Helical" evidence="1">
    <location>
        <begin position="6"/>
        <end position="22"/>
    </location>
</feature>
<evidence type="ECO:0000256" key="1">
    <source>
        <dbReference type="SAM" id="Phobius"/>
    </source>
</evidence>
<dbReference type="EMBL" id="CP060731">
    <property type="protein sequence ID" value="QNN79620.1"/>
    <property type="molecule type" value="Genomic_DNA"/>
</dbReference>
<evidence type="ECO:0000313" key="4">
    <source>
        <dbReference type="Proteomes" id="UP000515838"/>
    </source>
</evidence>
<feature type="domain" description="EamA" evidence="2">
    <location>
        <begin position="3"/>
        <end position="132"/>
    </location>
</feature>
<feature type="transmembrane region" description="Helical" evidence="1">
    <location>
        <begin position="92"/>
        <end position="109"/>
    </location>
</feature>
<accession>A0A7G9THP5</accession>
<dbReference type="Pfam" id="PF00892">
    <property type="entry name" value="EamA"/>
    <property type="match status" value="1"/>
</dbReference>
<dbReference type="InterPro" id="IPR037185">
    <property type="entry name" value="EmrE-like"/>
</dbReference>
<name>A0A7G9THP5_PSEMX</name>
<gene>
    <name evidence="3" type="ORF">IAE60_05610</name>
</gene>
<feature type="transmembrane region" description="Helical" evidence="1">
    <location>
        <begin position="239"/>
        <end position="260"/>
    </location>
</feature>
<sequence length="287" mass="29863">MAYLLISVACSVLVSVLLKLMQRRGIDTAQGITWNYLAASLLCFGLLDPPLAALGHADTPWAELALLALLLPGIFLALSASVRAAGIVRTDIAQRMSLVLSLLAAFLWFGEQANALRVAGLVLGVVAIACLVARPERGPRGGGWQAWALPLVVLVGYASVDVLLKRLAAAGTPFAASLQVAFVAAFTVMLCMQGARAWRTRVALTGAALGAGLLLGTLNFANILFYVKAHRALPDHPAVVFSMMNIGVVVLGTLVGVLGFGERLGRLNLLAIPLAIIAIGLIAAGIG</sequence>
<dbReference type="SUPFAM" id="SSF103481">
    <property type="entry name" value="Multidrug resistance efflux transporter EmrE"/>
    <property type="match status" value="2"/>
</dbReference>
<dbReference type="AlphaFoldDB" id="A0A7G9THP5"/>
<proteinExistence type="predicted"/>
<organism evidence="3 4">
    <name type="scientific">Pseudoxanthomonas mexicana</name>
    <dbReference type="NCBI Taxonomy" id="128785"/>
    <lineage>
        <taxon>Bacteria</taxon>
        <taxon>Pseudomonadati</taxon>
        <taxon>Pseudomonadota</taxon>
        <taxon>Gammaproteobacteria</taxon>
        <taxon>Lysobacterales</taxon>
        <taxon>Lysobacteraceae</taxon>
        <taxon>Pseudoxanthomonas</taxon>
    </lineage>
</organism>
<feature type="transmembrane region" description="Helical" evidence="1">
    <location>
        <begin position="146"/>
        <end position="164"/>
    </location>
</feature>
<feature type="transmembrane region" description="Helical" evidence="1">
    <location>
        <begin position="202"/>
        <end position="227"/>
    </location>
</feature>